<dbReference type="EMBL" id="CAJJDM010000099">
    <property type="protein sequence ID" value="CAD8094638.1"/>
    <property type="molecule type" value="Genomic_DNA"/>
</dbReference>
<reference evidence="2" key="1">
    <citation type="submission" date="2021-01" db="EMBL/GenBank/DDBJ databases">
        <authorList>
            <consortium name="Genoscope - CEA"/>
            <person name="William W."/>
        </authorList>
    </citation>
    <scope>NUCLEOTIDE SEQUENCE</scope>
</reference>
<dbReference type="OMA" id="ICPFQTH"/>
<organism evidence="2 3">
    <name type="scientific">Paramecium primaurelia</name>
    <dbReference type="NCBI Taxonomy" id="5886"/>
    <lineage>
        <taxon>Eukaryota</taxon>
        <taxon>Sar</taxon>
        <taxon>Alveolata</taxon>
        <taxon>Ciliophora</taxon>
        <taxon>Intramacronucleata</taxon>
        <taxon>Oligohymenophorea</taxon>
        <taxon>Peniculida</taxon>
        <taxon>Parameciidae</taxon>
        <taxon>Paramecium</taxon>
    </lineage>
</organism>
<evidence type="ECO:0000256" key="1">
    <source>
        <dbReference type="SAM" id="MobiDB-lite"/>
    </source>
</evidence>
<evidence type="ECO:0000313" key="3">
    <source>
        <dbReference type="Proteomes" id="UP000688137"/>
    </source>
</evidence>
<protein>
    <submittedName>
        <fullName evidence="2">Uncharacterized protein</fullName>
    </submittedName>
</protein>
<evidence type="ECO:0000313" key="2">
    <source>
        <dbReference type="EMBL" id="CAD8094638.1"/>
    </source>
</evidence>
<comment type="caution">
    <text evidence="2">The sequence shown here is derived from an EMBL/GenBank/DDBJ whole genome shotgun (WGS) entry which is preliminary data.</text>
</comment>
<accession>A0A8S1NQ86</accession>
<sequence length="220" mass="25557">MTTENSFESNIDINSDEEIKQVKICPFQTHFQNCYQDNTQINTQNEKANQPIPSPEYKFMGVSYSNDEQVQYQQLKPKMVNRTLKDQVISSCTINVSKSVDIFTENKRNQKNNKPQVASMQQIRLNRSKKKNLSQNHDVPIKKPRNSKNTPTKIKNVSPQGILKTCSFEAQQNQNSNNLSYQLISNKKVSFEFTQEQIKSMKKINIANVLINQRTRYVFI</sequence>
<dbReference type="Proteomes" id="UP000688137">
    <property type="component" value="Unassembled WGS sequence"/>
</dbReference>
<name>A0A8S1NQ86_PARPR</name>
<gene>
    <name evidence="2" type="ORF">PPRIM_AZ9-3.1.T0960120</name>
</gene>
<proteinExistence type="predicted"/>
<feature type="compositionally biased region" description="Polar residues" evidence="1">
    <location>
        <begin position="147"/>
        <end position="156"/>
    </location>
</feature>
<keyword evidence="3" id="KW-1185">Reference proteome</keyword>
<dbReference type="AlphaFoldDB" id="A0A8S1NQ86"/>
<feature type="region of interest" description="Disordered" evidence="1">
    <location>
        <begin position="127"/>
        <end position="156"/>
    </location>
</feature>